<feature type="compositionally biased region" description="Polar residues" evidence="1">
    <location>
        <begin position="151"/>
        <end position="172"/>
    </location>
</feature>
<gene>
    <name evidence="3" type="ORF">ODALV1_LOCUS8460</name>
</gene>
<evidence type="ECO:0000313" key="3">
    <source>
        <dbReference type="EMBL" id="CAL8093262.1"/>
    </source>
</evidence>
<name>A0ABP1Q8D6_9HEXA</name>
<keyword evidence="4" id="KW-1185">Reference proteome</keyword>
<sequence>MDTLKGAFTRTTGRFRRLGESFVGELEKAHNEFNVHGCSLTVRDINKRSVKVATVFSTFLVWLTLPIIVYYRGIGETQLYFGLVINILVGWILFYLLVLIAHVMWIMSYIIGSHIGKSSPFWGFIEKRWTKSIDKITKDLLEEKSVKISTNAETSTPVSLPASKQQEESPNGKSDADPKLTQEGTAEDKMPTSDTQQTTPELS</sequence>
<evidence type="ECO:0000256" key="1">
    <source>
        <dbReference type="SAM" id="MobiDB-lite"/>
    </source>
</evidence>
<organism evidence="3 4">
    <name type="scientific">Orchesella dallaii</name>
    <dbReference type="NCBI Taxonomy" id="48710"/>
    <lineage>
        <taxon>Eukaryota</taxon>
        <taxon>Metazoa</taxon>
        <taxon>Ecdysozoa</taxon>
        <taxon>Arthropoda</taxon>
        <taxon>Hexapoda</taxon>
        <taxon>Collembola</taxon>
        <taxon>Entomobryomorpha</taxon>
        <taxon>Entomobryoidea</taxon>
        <taxon>Orchesellidae</taxon>
        <taxon>Orchesellinae</taxon>
        <taxon>Orchesella</taxon>
    </lineage>
</organism>
<keyword evidence="2" id="KW-0812">Transmembrane</keyword>
<feature type="region of interest" description="Disordered" evidence="1">
    <location>
        <begin position="151"/>
        <end position="203"/>
    </location>
</feature>
<comment type="caution">
    <text evidence="3">The sequence shown here is derived from an EMBL/GenBank/DDBJ whole genome shotgun (WGS) entry which is preliminary data.</text>
</comment>
<evidence type="ECO:0000313" key="4">
    <source>
        <dbReference type="Proteomes" id="UP001642540"/>
    </source>
</evidence>
<evidence type="ECO:0000256" key="2">
    <source>
        <dbReference type="SAM" id="Phobius"/>
    </source>
</evidence>
<proteinExistence type="predicted"/>
<accession>A0ABP1Q8D6</accession>
<protein>
    <submittedName>
        <fullName evidence="3">Uncharacterized protein</fullName>
    </submittedName>
</protein>
<reference evidence="3 4" key="1">
    <citation type="submission" date="2024-08" db="EMBL/GenBank/DDBJ databases">
        <authorList>
            <person name="Cucini C."/>
            <person name="Frati F."/>
        </authorList>
    </citation>
    <scope>NUCLEOTIDE SEQUENCE [LARGE SCALE GENOMIC DNA]</scope>
</reference>
<keyword evidence="2" id="KW-0472">Membrane</keyword>
<feature type="compositionally biased region" description="Basic and acidic residues" evidence="1">
    <location>
        <begin position="174"/>
        <end position="191"/>
    </location>
</feature>
<keyword evidence="2" id="KW-1133">Transmembrane helix</keyword>
<feature type="transmembrane region" description="Helical" evidence="2">
    <location>
        <begin position="79"/>
        <end position="107"/>
    </location>
</feature>
<dbReference type="EMBL" id="CAXLJM020000026">
    <property type="protein sequence ID" value="CAL8093262.1"/>
    <property type="molecule type" value="Genomic_DNA"/>
</dbReference>
<dbReference type="Proteomes" id="UP001642540">
    <property type="component" value="Unassembled WGS sequence"/>
</dbReference>
<feature type="transmembrane region" description="Helical" evidence="2">
    <location>
        <begin position="52"/>
        <end position="73"/>
    </location>
</feature>
<feature type="compositionally biased region" description="Polar residues" evidence="1">
    <location>
        <begin position="192"/>
        <end position="203"/>
    </location>
</feature>